<evidence type="ECO:0000256" key="7">
    <source>
        <dbReference type="SAM" id="Phobius"/>
    </source>
</evidence>
<accession>A0A0B6X553</accession>
<dbReference type="Pfam" id="PF02646">
    <property type="entry name" value="RmuC"/>
    <property type="match status" value="1"/>
</dbReference>
<keyword evidence="7" id="KW-1133">Transmembrane helix</keyword>
<feature type="compositionally biased region" description="Acidic residues" evidence="6">
    <location>
        <begin position="605"/>
        <end position="614"/>
    </location>
</feature>
<keyword evidence="7" id="KW-0812">Transmembrane</keyword>
<evidence type="ECO:0000256" key="1">
    <source>
        <dbReference type="ARBA" id="ARBA00003416"/>
    </source>
</evidence>
<dbReference type="KEGG" id="xbv:XBW1_1343"/>
<dbReference type="PANTHER" id="PTHR30563">
    <property type="entry name" value="DNA RECOMBINATION PROTEIN RMUC"/>
    <property type="match status" value="1"/>
</dbReference>
<proteinExistence type="inferred from homology"/>
<dbReference type="InterPro" id="IPR003798">
    <property type="entry name" value="DNA_recombination_RmuC"/>
</dbReference>
<organism evidence="8 9">
    <name type="scientific">Xenorhabdus bovienii</name>
    <name type="common">Xenorhabdus nematophila subsp. bovienii</name>
    <dbReference type="NCBI Taxonomy" id="40576"/>
    <lineage>
        <taxon>Bacteria</taxon>
        <taxon>Pseudomonadati</taxon>
        <taxon>Pseudomonadota</taxon>
        <taxon>Gammaproteobacteria</taxon>
        <taxon>Enterobacterales</taxon>
        <taxon>Morganellaceae</taxon>
        <taxon>Xenorhabdus</taxon>
    </lineage>
</organism>
<comment type="function">
    <text evidence="1">Involved in DNA recombination.</text>
</comment>
<protein>
    <submittedName>
        <fullName evidence="8">Putative DNA recombination protein exported protein</fullName>
    </submittedName>
</protein>
<keyword evidence="3 5" id="KW-0175">Coiled coil</keyword>
<evidence type="ECO:0000256" key="4">
    <source>
        <dbReference type="ARBA" id="ARBA00023172"/>
    </source>
</evidence>
<dbReference type="GO" id="GO:0006310">
    <property type="term" value="P:DNA recombination"/>
    <property type="evidence" value="ECO:0007669"/>
    <property type="project" value="UniProtKB-KW"/>
</dbReference>
<sequence>MTMQSLEWTTELMIIASVAGLVLAAFGYLLAMVLLGHKNTELNTQLQQADQALKLANTQNQKHQDELKQLGTTLHEKELSESKLQTQQTNAKVTEQRLNDALAERKGELASLQKTLEELRGQHHSTEKQLETAQADNRALKEQAQDLRDRLEKCEQNVQQERTLVSQLKDELAQEGKKAKELEASNTEAREQLKDVRQTLVDQQQRYDQIQEHYQSLSNEYTELKTTLERKEEHFKEQMQQLSETKQSLTKEFESLANKIFEEKGKTFTHTSQVSIDTMLKPFREQIEGFQKRINEVHDVSLQGNTSLNAEIKKVLEIGLQMSKEANNLTSALKGDSQKRGAWGEAQLRRTLEMSGLMEEAHYEVQGSFRDAEGKQKQTDYLIKLPDGKHIIIDSKVALNAYDRAVGAESPEEYQLAMSEHVKAVRRHIDDLASKDYTNLVGMRSPSFVLMFMPIEPAYIEALKDNKNLFEYGYKKGIVLVSHTTLIPILRTVSNLWMIERSNAEAREISEKAGDIYNSVCTVAERLSKLGGTLSTVSNHYNSTVKALVGQQGLYGKVDRFSQLSAKISKSLPHLEAAHIDFETERLTLIVEPIDEQTNEQVTDPADEPMDELA</sequence>
<evidence type="ECO:0000256" key="5">
    <source>
        <dbReference type="SAM" id="Coils"/>
    </source>
</evidence>
<evidence type="ECO:0000313" key="8">
    <source>
        <dbReference type="EMBL" id="CDM88700.1"/>
    </source>
</evidence>
<dbReference type="EMBL" id="FO818637">
    <property type="protein sequence ID" value="CDM88700.1"/>
    <property type="molecule type" value="Genomic_DNA"/>
</dbReference>
<keyword evidence="7" id="KW-0472">Membrane</keyword>
<feature type="transmembrane region" description="Helical" evidence="7">
    <location>
        <begin position="12"/>
        <end position="35"/>
    </location>
</feature>
<gene>
    <name evidence="8" type="ORF">XBW1_1343</name>
</gene>
<feature type="coiled-coil region" evidence="5">
    <location>
        <begin position="39"/>
        <end position="259"/>
    </location>
</feature>
<dbReference type="AlphaFoldDB" id="A0A0B6X553"/>
<evidence type="ECO:0000313" key="9">
    <source>
        <dbReference type="Proteomes" id="UP000032930"/>
    </source>
</evidence>
<dbReference type="Proteomes" id="UP000032930">
    <property type="component" value="Chromosome"/>
</dbReference>
<evidence type="ECO:0000256" key="6">
    <source>
        <dbReference type="SAM" id="MobiDB-lite"/>
    </source>
</evidence>
<evidence type="ECO:0000256" key="2">
    <source>
        <dbReference type="ARBA" id="ARBA00009840"/>
    </source>
</evidence>
<evidence type="ECO:0000256" key="3">
    <source>
        <dbReference type="ARBA" id="ARBA00023054"/>
    </source>
</evidence>
<comment type="similarity">
    <text evidence="2">Belongs to the RmuC family.</text>
</comment>
<reference evidence="8 9" key="1">
    <citation type="submission" date="2014-02" db="EMBL/GenBank/DDBJ databases">
        <authorList>
            <person name="Genoscope - CEA"/>
        </authorList>
    </citation>
    <scope>NUCLEOTIDE SEQUENCE [LARGE SCALE GENOMIC DNA]</scope>
    <source>
        <strain evidence="8 9">CS03</strain>
    </source>
</reference>
<feature type="region of interest" description="Disordered" evidence="6">
    <location>
        <begin position="595"/>
        <end position="614"/>
    </location>
</feature>
<dbReference type="Gene3D" id="1.10.287.1490">
    <property type="match status" value="1"/>
</dbReference>
<name>A0A0B6X553_XENBV</name>
<dbReference type="PANTHER" id="PTHR30563:SF0">
    <property type="entry name" value="DNA RECOMBINATION PROTEIN RMUC"/>
    <property type="match status" value="1"/>
</dbReference>
<keyword evidence="4" id="KW-0233">DNA recombination</keyword>